<dbReference type="EMBL" id="QXGE01001480">
    <property type="protein sequence ID" value="KAE9292083.1"/>
    <property type="molecule type" value="Genomic_DNA"/>
</dbReference>
<evidence type="ECO:0000313" key="9">
    <source>
        <dbReference type="Proteomes" id="UP000440367"/>
    </source>
</evidence>
<feature type="chain" id="PRO_5036381186" description="Secreted protein" evidence="1">
    <location>
        <begin position="22"/>
        <end position="78"/>
    </location>
</feature>
<dbReference type="Proteomes" id="UP000440367">
    <property type="component" value="Unassembled WGS sequence"/>
</dbReference>
<dbReference type="EMBL" id="QXFZ01001499">
    <property type="protein sequence ID" value="KAE9089444.1"/>
    <property type="molecule type" value="Genomic_DNA"/>
</dbReference>
<evidence type="ECO:0000256" key="1">
    <source>
        <dbReference type="SAM" id="SignalP"/>
    </source>
</evidence>
<evidence type="ECO:0000313" key="5">
    <source>
        <dbReference type="EMBL" id="KAE9217581.1"/>
    </source>
</evidence>
<dbReference type="EMBL" id="QXGD01001006">
    <property type="protein sequence ID" value="KAE9217581.1"/>
    <property type="molecule type" value="Genomic_DNA"/>
</dbReference>
<evidence type="ECO:0000313" key="2">
    <source>
        <dbReference type="EMBL" id="KAE8929395.1"/>
    </source>
</evidence>
<evidence type="ECO:0000313" key="3">
    <source>
        <dbReference type="EMBL" id="KAE9089444.1"/>
    </source>
</evidence>
<feature type="signal peptide" evidence="1">
    <location>
        <begin position="1"/>
        <end position="21"/>
    </location>
</feature>
<evidence type="ECO:0000313" key="8">
    <source>
        <dbReference type="Proteomes" id="UP000437068"/>
    </source>
</evidence>
<evidence type="ECO:0000313" key="6">
    <source>
        <dbReference type="EMBL" id="KAE9292083.1"/>
    </source>
</evidence>
<proteinExistence type="predicted"/>
<evidence type="ECO:0000313" key="10">
    <source>
        <dbReference type="Proteomes" id="UP000441208"/>
    </source>
</evidence>
<name>A0A6A4CIW0_9STRA</name>
<gene>
    <name evidence="6" type="ORF">PF001_g18868</name>
    <name evidence="5" type="ORF">PF002_g16750</name>
    <name evidence="3" type="ORF">PF007_g19596</name>
    <name evidence="2" type="ORF">PF009_g20485</name>
    <name evidence="4" type="ORF">PF010_g18423</name>
</gene>
<organism evidence="6 8">
    <name type="scientific">Phytophthora fragariae</name>
    <dbReference type="NCBI Taxonomy" id="53985"/>
    <lineage>
        <taxon>Eukaryota</taxon>
        <taxon>Sar</taxon>
        <taxon>Stramenopiles</taxon>
        <taxon>Oomycota</taxon>
        <taxon>Peronosporomycetes</taxon>
        <taxon>Peronosporales</taxon>
        <taxon>Peronosporaceae</taxon>
        <taxon>Phytophthora</taxon>
    </lineage>
</organism>
<dbReference type="Proteomes" id="UP000437068">
    <property type="component" value="Unassembled WGS sequence"/>
</dbReference>
<dbReference type="Proteomes" id="UP000441208">
    <property type="component" value="Unassembled WGS sequence"/>
</dbReference>
<dbReference type="EMBL" id="QXGF01001525">
    <property type="protein sequence ID" value="KAE8929395.1"/>
    <property type="molecule type" value="Genomic_DNA"/>
</dbReference>
<keyword evidence="1" id="KW-0732">Signal</keyword>
<protein>
    <recommendedName>
        <fullName evidence="12">Secreted protein</fullName>
    </recommendedName>
</protein>
<dbReference type="Proteomes" id="UP000488956">
    <property type="component" value="Unassembled WGS sequence"/>
</dbReference>
<evidence type="ECO:0000313" key="4">
    <source>
        <dbReference type="EMBL" id="KAE9090867.1"/>
    </source>
</evidence>
<comment type="caution">
    <text evidence="6">The sequence shown here is derived from an EMBL/GenBank/DDBJ whole genome shotgun (WGS) entry which is preliminary data.</text>
</comment>
<dbReference type="Proteomes" id="UP000429523">
    <property type="component" value="Unassembled WGS sequence"/>
</dbReference>
<dbReference type="AlphaFoldDB" id="A0A6A4CIW0"/>
<sequence>MLPTHATQLVHVIIALISSECSSPNSTTRENVTFVPAASMSACSDCSSSCTRTRSNVTSVFQLMIPTRLCNTPSSFST</sequence>
<evidence type="ECO:0008006" key="12">
    <source>
        <dbReference type="Google" id="ProtNLM"/>
    </source>
</evidence>
<accession>A0A6A4CIW0</accession>
<dbReference type="EMBL" id="QXFX01001403">
    <property type="protein sequence ID" value="KAE9090867.1"/>
    <property type="molecule type" value="Genomic_DNA"/>
</dbReference>
<reference evidence="7 8" key="1">
    <citation type="submission" date="2018-08" db="EMBL/GenBank/DDBJ databases">
        <title>Genomic investigation of the strawberry pathogen Phytophthora fragariae indicates pathogenicity is determined by transcriptional variation in three key races.</title>
        <authorList>
            <person name="Adams T.M."/>
            <person name="Armitage A.D."/>
            <person name="Sobczyk M.K."/>
            <person name="Bates H.J."/>
            <person name="Dunwell J.M."/>
            <person name="Nellist C.F."/>
            <person name="Harrison R.J."/>
        </authorList>
    </citation>
    <scope>NUCLEOTIDE SEQUENCE [LARGE SCALE GENOMIC DNA]</scope>
    <source>
        <strain evidence="6 8">A4</strain>
        <strain evidence="5 9">BC-1</strain>
        <strain evidence="3 10">NOV-71</strain>
        <strain evidence="2 7">NOV-9</strain>
        <strain evidence="4 11">ONT-3</strain>
    </source>
</reference>
<evidence type="ECO:0000313" key="7">
    <source>
        <dbReference type="Proteomes" id="UP000429523"/>
    </source>
</evidence>
<evidence type="ECO:0000313" key="11">
    <source>
        <dbReference type="Proteomes" id="UP000488956"/>
    </source>
</evidence>